<dbReference type="Proteomes" id="UP000314294">
    <property type="component" value="Unassembled WGS sequence"/>
</dbReference>
<feature type="region of interest" description="Disordered" evidence="1">
    <location>
        <begin position="168"/>
        <end position="187"/>
    </location>
</feature>
<name>A0A4Z2FXQ3_9TELE</name>
<comment type="caution">
    <text evidence="2">The sequence shown here is derived from an EMBL/GenBank/DDBJ whole genome shotgun (WGS) entry which is preliminary data.</text>
</comment>
<feature type="region of interest" description="Disordered" evidence="1">
    <location>
        <begin position="38"/>
        <end position="65"/>
    </location>
</feature>
<evidence type="ECO:0000313" key="2">
    <source>
        <dbReference type="EMBL" id="TNN45314.1"/>
    </source>
</evidence>
<reference evidence="2 3" key="1">
    <citation type="submission" date="2019-03" db="EMBL/GenBank/DDBJ databases">
        <title>First draft genome of Liparis tanakae, snailfish: a comprehensive survey of snailfish specific genes.</title>
        <authorList>
            <person name="Kim W."/>
            <person name="Song I."/>
            <person name="Jeong J.-H."/>
            <person name="Kim D."/>
            <person name="Kim S."/>
            <person name="Ryu S."/>
            <person name="Song J.Y."/>
            <person name="Lee S.K."/>
        </authorList>
    </citation>
    <scope>NUCLEOTIDE SEQUENCE [LARGE SCALE GENOMIC DNA]</scope>
    <source>
        <tissue evidence="2">Muscle</tissue>
    </source>
</reference>
<feature type="compositionally biased region" description="Acidic residues" evidence="1">
    <location>
        <begin position="175"/>
        <end position="187"/>
    </location>
</feature>
<evidence type="ECO:0000256" key="1">
    <source>
        <dbReference type="SAM" id="MobiDB-lite"/>
    </source>
</evidence>
<gene>
    <name evidence="2" type="ORF">EYF80_044499</name>
</gene>
<accession>A0A4Z2FXQ3</accession>
<proteinExistence type="predicted"/>
<sequence>MSILCMTRSRSPMPPPLGPYRPTAWTSSTKVMAPNSWATSHISSSGHTAPEGEPSPSSDYSRALLRSPRSGVPGSIFARVNKVESLATKQEVNSSAASLSCRPYICTHSHDGLGDPGVAAHAQVVVAAPHGHVALRAERLRVVVGHGEGGGAAVHRLEDPYSSYWKVTTGGREREEEEEEEEEEFLN</sequence>
<dbReference type="AlphaFoldDB" id="A0A4Z2FXQ3"/>
<organism evidence="2 3">
    <name type="scientific">Liparis tanakae</name>
    <name type="common">Tanaka's snailfish</name>
    <dbReference type="NCBI Taxonomy" id="230148"/>
    <lineage>
        <taxon>Eukaryota</taxon>
        <taxon>Metazoa</taxon>
        <taxon>Chordata</taxon>
        <taxon>Craniata</taxon>
        <taxon>Vertebrata</taxon>
        <taxon>Euteleostomi</taxon>
        <taxon>Actinopterygii</taxon>
        <taxon>Neopterygii</taxon>
        <taxon>Teleostei</taxon>
        <taxon>Neoteleostei</taxon>
        <taxon>Acanthomorphata</taxon>
        <taxon>Eupercaria</taxon>
        <taxon>Perciformes</taxon>
        <taxon>Cottioidei</taxon>
        <taxon>Cottales</taxon>
        <taxon>Liparidae</taxon>
        <taxon>Liparis</taxon>
    </lineage>
</organism>
<protein>
    <submittedName>
        <fullName evidence="2">Uncharacterized protein</fullName>
    </submittedName>
</protein>
<keyword evidence="3" id="KW-1185">Reference proteome</keyword>
<dbReference type="EMBL" id="SRLO01000854">
    <property type="protein sequence ID" value="TNN45314.1"/>
    <property type="molecule type" value="Genomic_DNA"/>
</dbReference>
<feature type="compositionally biased region" description="Polar residues" evidence="1">
    <location>
        <begin position="38"/>
        <end position="47"/>
    </location>
</feature>
<evidence type="ECO:0000313" key="3">
    <source>
        <dbReference type="Proteomes" id="UP000314294"/>
    </source>
</evidence>
<feature type="region of interest" description="Disordered" evidence="1">
    <location>
        <begin position="1"/>
        <end position="21"/>
    </location>
</feature>